<dbReference type="InterPro" id="IPR000477">
    <property type="entry name" value="RT_dom"/>
</dbReference>
<proteinExistence type="predicted"/>
<dbReference type="InterPro" id="IPR050951">
    <property type="entry name" value="Retrovirus_Pol_polyprotein"/>
</dbReference>
<evidence type="ECO:0000259" key="1">
    <source>
        <dbReference type="Pfam" id="PF00078"/>
    </source>
</evidence>
<dbReference type="FunFam" id="3.30.70.270:FF:000023">
    <property type="entry name" value="Pol"/>
    <property type="match status" value="1"/>
</dbReference>
<dbReference type="Proteomes" id="UP000230750">
    <property type="component" value="Unassembled WGS sequence"/>
</dbReference>
<dbReference type="SUPFAM" id="SSF56672">
    <property type="entry name" value="DNA/RNA polymerases"/>
    <property type="match status" value="1"/>
</dbReference>
<gene>
    <name evidence="2" type="ORF">BSL78_09701</name>
</gene>
<dbReference type="InterPro" id="IPR043502">
    <property type="entry name" value="DNA/RNA_pol_sf"/>
</dbReference>
<name>A0A2G8KZJ2_STIJA</name>
<organism evidence="2 3">
    <name type="scientific">Stichopus japonicus</name>
    <name type="common">Sea cucumber</name>
    <dbReference type="NCBI Taxonomy" id="307972"/>
    <lineage>
        <taxon>Eukaryota</taxon>
        <taxon>Metazoa</taxon>
        <taxon>Echinodermata</taxon>
        <taxon>Eleutherozoa</taxon>
        <taxon>Echinozoa</taxon>
        <taxon>Holothuroidea</taxon>
        <taxon>Aspidochirotacea</taxon>
        <taxon>Aspidochirotida</taxon>
        <taxon>Stichopodidae</taxon>
        <taxon>Apostichopus</taxon>
    </lineage>
</organism>
<dbReference type="PANTHER" id="PTHR37984:SF11">
    <property type="entry name" value="INTEGRASE CATALYTIC DOMAIN-CONTAINING PROTEIN"/>
    <property type="match status" value="1"/>
</dbReference>
<evidence type="ECO:0000313" key="2">
    <source>
        <dbReference type="EMBL" id="PIK53418.1"/>
    </source>
</evidence>
<dbReference type="PANTHER" id="PTHR37984">
    <property type="entry name" value="PROTEIN CBG26694"/>
    <property type="match status" value="1"/>
</dbReference>
<dbReference type="Pfam" id="PF00078">
    <property type="entry name" value="RVT_1"/>
    <property type="match status" value="1"/>
</dbReference>
<comment type="caution">
    <text evidence="2">The sequence shown here is derived from an EMBL/GenBank/DDBJ whole genome shotgun (WGS) entry which is preliminary data.</text>
</comment>
<protein>
    <recommendedName>
        <fullName evidence="1">Reverse transcriptase domain-containing protein</fullName>
    </recommendedName>
</protein>
<dbReference type="EMBL" id="MRZV01000288">
    <property type="protein sequence ID" value="PIK53418.1"/>
    <property type="molecule type" value="Genomic_DNA"/>
</dbReference>
<dbReference type="OrthoDB" id="10053045at2759"/>
<dbReference type="AlphaFoldDB" id="A0A2G8KZJ2"/>
<reference evidence="2 3" key="1">
    <citation type="journal article" date="2017" name="PLoS Biol.">
        <title>The sea cucumber genome provides insights into morphological evolution and visceral regeneration.</title>
        <authorList>
            <person name="Zhang X."/>
            <person name="Sun L."/>
            <person name="Yuan J."/>
            <person name="Sun Y."/>
            <person name="Gao Y."/>
            <person name="Zhang L."/>
            <person name="Li S."/>
            <person name="Dai H."/>
            <person name="Hamel J.F."/>
            <person name="Liu C."/>
            <person name="Yu Y."/>
            <person name="Liu S."/>
            <person name="Lin W."/>
            <person name="Guo K."/>
            <person name="Jin S."/>
            <person name="Xu P."/>
            <person name="Storey K.B."/>
            <person name="Huan P."/>
            <person name="Zhang T."/>
            <person name="Zhou Y."/>
            <person name="Zhang J."/>
            <person name="Lin C."/>
            <person name="Li X."/>
            <person name="Xing L."/>
            <person name="Huo D."/>
            <person name="Sun M."/>
            <person name="Wang L."/>
            <person name="Mercier A."/>
            <person name="Li F."/>
            <person name="Yang H."/>
            <person name="Xiang J."/>
        </authorList>
    </citation>
    <scope>NUCLEOTIDE SEQUENCE [LARGE SCALE GENOMIC DNA]</scope>
    <source>
        <strain evidence="2">Shaxun</strain>
        <tissue evidence="2">Muscle</tissue>
    </source>
</reference>
<sequence>MSSTRKNLLFCKKQNHFAKVCKTKLKQQAEVNLVEQTTQHSQPSLQATQGESNNEDYLFAIGPSEESNQLLKYKRLNFGVNSGAEQFQNLIQSALAGLQGVINISDDILVYAKNQQEHNERLVKCMQRLREKSLTLNGDKCEFNKSSVEFFGHIFSSSGVSPSPTKVQSLIEAPPPSNREEVRSFLGLANYCARFIPNLASLSEPLRDLTRQSVPWSWEERHAKSFNDIKHAIAQHCHMAYFDSRLHSTVVVDASPVGLCAMLVLRQ</sequence>
<dbReference type="Gene3D" id="3.30.70.270">
    <property type="match status" value="2"/>
</dbReference>
<dbReference type="InterPro" id="IPR043128">
    <property type="entry name" value="Rev_trsase/Diguanyl_cyclase"/>
</dbReference>
<keyword evidence="3" id="KW-1185">Reference proteome</keyword>
<feature type="domain" description="Reverse transcriptase" evidence="1">
    <location>
        <begin position="64"/>
        <end position="154"/>
    </location>
</feature>
<dbReference type="FunFam" id="3.30.70.270:FF:000003">
    <property type="entry name" value="Transposon Ty3-G Gag-Pol polyprotein"/>
    <property type="match status" value="1"/>
</dbReference>
<evidence type="ECO:0000313" key="3">
    <source>
        <dbReference type="Proteomes" id="UP000230750"/>
    </source>
</evidence>
<accession>A0A2G8KZJ2</accession>